<dbReference type="PATRIC" id="fig|1114972.6.peg.1240"/>
<dbReference type="AlphaFoldDB" id="A0A0R1RIX7"/>
<sequence>MKSSLVDWAFSVTDVNKDAIESVISNEPKIPFVAKHFNVPTINFWDFLSENHFIAK</sequence>
<organism evidence="1 2">
    <name type="scientific">Furfurilactobacillus rossiae DSM 15814</name>
    <dbReference type="NCBI Taxonomy" id="1114972"/>
    <lineage>
        <taxon>Bacteria</taxon>
        <taxon>Bacillati</taxon>
        <taxon>Bacillota</taxon>
        <taxon>Bacilli</taxon>
        <taxon>Lactobacillales</taxon>
        <taxon>Lactobacillaceae</taxon>
        <taxon>Furfurilactobacillus</taxon>
    </lineage>
</organism>
<accession>A0A0R1RIX7</accession>
<proteinExistence type="predicted"/>
<dbReference type="Proteomes" id="UP000051999">
    <property type="component" value="Unassembled WGS sequence"/>
</dbReference>
<comment type="caution">
    <text evidence="1">The sequence shown here is derived from an EMBL/GenBank/DDBJ whole genome shotgun (WGS) entry which is preliminary data.</text>
</comment>
<reference evidence="1 2" key="1">
    <citation type="journal article" date="2015" name="Genome Announc.">
        <title>Expanding the biotechnology potential of lactobacilli through comparative genomics of 213 strains and associated genera.</title>
        <authorList>
            <person name="Sun Z."/>
            <person name="Harris H.M."/>
            <person name="McCann A."/>
            <person name="Guo C."/>
            <person name="Argimon S."/>
            <person name="Zhang W."/>
            <person name="Yang X."/>
            <person name="Jeffery I.B."/>
            <person name="Cooney J.C."/>
            <person name="Kagawa T.F."/>
            <person name="Liu W."/>
            <person name="Song Y."/>
            <person name="Salvetti E."/>
            <person name="Wrobel A."/>
            <person name="Rasinkangas P."/>
            <person name="Parkhill J."/>
            <person name="Rea M.C."/>
            <person name="O'Sullivan O."/>
            <person name="Ritari J."/>
            <person name="Douillard F.P."/>
            <person name="Paul Ross R."/>
            <person name="Yang R."/>
            <person name="Briner A.E."/>
            <person name="Felis G.E."/>
            <person name="de Vos W.M."/>
            <person name="Barrangou R."/>
            <person name="Klaenhammer T.R."/>
            <person name="Caufield P.W."/>
            <person name="Cui Y."/>
            <person name="Zhang H."/>
            <person name="O'Toole P.W."/>
        </authorList>
    </citation>
    <scope>NUCLEOTIDE SEQUENCE [LARGE SCALE GENOMIC DNA]</scope>
    <source>
        <strain evidence="1 2">DSM 15814</strain>
    </source>
</reference>
<gene>
    <name evidence="1" type="ORF">FD35_GL001224</name>
</gene>
<evidence type="ECO:0000313" key="2">
    <source>
        <dbReference type="Proteomes" id="UP000051999"/>
    </source>
</evidence>
<name>A0A0R1RIX7_9LACO</name>
<keyword evidence="2" id="KW-1185">Reference proteome</keyword>
<evidence type="ECO:0000313" key="1">
    <source>
        <dbReference type="EMBL" id="KRL56928.1"/>
    </source>
</evidence>
<protein>
    <submittedName>
        <fullName evidence="1">Uncharacterized protein</fullName>
    </submittedName>
</protein>
<dbReference type="EMBL" id="AZFF01000002">
    <property type="protein sequence ID" value="KRL56928.1"/>
    <property type="molecule type" value="Genomic_DNA"/>
</dbReference>